<protein>
    <submittedName>
        <fullName evidence="3">Putative acyl-activating enzyme 5, peroxisomal</fullName>
        <ecNumber evidence="3">6.2.1.-</ecNumber>
    </submittedName>
</protein>
<dbReference type="AlphaFoldDB" id="A0A2I0AYJ7"/>
<dbReference type="InterPro" id="IPR025110">
    <property type="entry name" value="AMP-bd_C"/>
</dbReference>
<dbReference type="GO" id="GO:0016874">
    <property type="term" value="F:ligase activity"/>
    <property type="evidence" value="ECO:0007669"/>
    <property type="project" value="UniProtKB-KW"/>
</dbReference>
<feature type="domain" description="AMP-binding enzyme C-terminal" evidence="2">
    <location>
        <begin position="28"/>
        <end position="85"/>
    </location>
</feature>
<dbReference type="SUPFAM" id="SSF56801">
    <property type="entry name" value="Acetyl-CoA synthetase-like"/>
    <property type="match status" value="1"/>
</dbReference>
<dbReference type="EMBL" id="KZ451935">
    <property type="protein sequence ID" value="PKA60605.1"/>
    <property type="molecule type" value="Genomic_DNA"/>
</dbReference>
<keyword evidence="4" id="KW-1185">Reference proteome</keyword>
<name>A0A2I0AYJ7_9ASPA</name>
<reference evidence="3 4" key="1">
    <citation type="journal article" date="2017" name="Nature">
        <title>The Apostasia genome and the evolution of orchids.</title>
        <authorList>
            <person name="Zhang G.Q."/>
            <person name="Liu K.W."/>
            <person name="Li Z."/>
            <person name="Lohaus R."/>
            <person name="Hsiao Y.Y."/>
            <person name="Niu S.C."/>
            <person name="Wang J.Y."/>
            <person name="Lin Y.C."/>
            <person name="Xu Q."/>
            <person name="Chen L.J."/>
            <person name="Yoshida K."/>
            <person name="Fujiwara S."/>
            <person name="Wang Z.W."/>
            <person name="Zhang Y.Q."/>
            <person name="Mitsuda N."/>
            <person name="Wang M."/>
            <person name="Liu G.H."/>
            <person name="Pecoraro L."/>
            <person name="Huang H.X."/>
            <person name="Xiao X.J."/>
            <person name="Lin M."/>
            <person name="Wu X.Y."/>
            <person name="Wu W.L."/>
            <person name="Chen Y.Y."/>
            <person name="Chang S.B."/>
            <person name="Sakamoto S."/>
            <person name="Ohme-Takagi M."/>
            <person name="Yagi M."/>
            <person name="Zeng S.J."/>
            <person name="Shen C.Y."/>
            <person name="Yeh C.M."/>
            <person name="Luo Y.B."/>
            <person name="Tsai W.C."/>
            <person name="Van de Peer Y."/>
            <person name="Liu Z.J."/>
        </authorList>
    </citation>
    <scope>NUCLEOTIDE SEQUENCE [LARGE SCALE GENOMIC DNA]</scope>
    <source>
        <strain evidence="4">cv. Shenzhen</strain>
        <tissue evidence="3">Stem</tissue>
    </source>
</reference>
<gene>
    <name evidence="3" type="primary">AAE5</name>
    <name evidence="3" type="ORF">AXF42_Ash006237</name>
</gene>
<dbReference type="Proteomes" id="UP000236161">
    <property type="component" value="Unassembled WGS sequence"/>
</dbReference>
<dbReference type="EC" id="6.2.1.-" evidence="3"/>
<evidence type="ECO:0000313" key="4">
    <source>
        <dbReference type="Proteomes" id="UP000236161"/>
    </source>
</evidence>
<dbReference type="Pfam" id="PF13193">
    <property type="entry name" value="AMP-binding_C"/>
    <property type="match status" value="1"/>
</dbReference>
<proteinExistence type="predicted"/>
<feature type="region of interest" description="Disordered" evidence="1">
    <location>
        <begin position="1"/>
        <end position="23"/>
    </location>
</feature>
<sequence length="143" mass="15641">MESASASQRSKMSSIDMRPLQRPSSFPMPHYRLGKSPCAFVVVKKGMTMATMREEMEAHCQKGIACGATVPLRVVFVVELPRTPSRTVRKAMLRELARRLKKAEEESSSGAPAAASAEVAAVAGRRRVKIGGKEEGIWAMPRL</sequence>
<feature type="compositionally biased region" description="Low complexity" evidence="1">
    <location>
        <begin position="1"/>
        <end position="14"/>
    </location>
</feature>
<keyword evidence="3" id="KW-0436">Ligase</keyword>
<evidence type="ECO:0000259" key="2">
    <source>
        <dbReference type="Pfam" id="PF13193"/>
    </source>
</evidence>
<dbReference type="STRING" id="1088818.A0A2I0AYJ7"/>
<evidence type="ECO:0000256" key="1">
    <source>
        <dbReference type="SAM" id="MobiDB-lite"/>
    </source>
</evidence>
<dbReference type="InterPro" id="IPR045851">
    <property type="entry name" value="AMP-bd_C_sf"/>
</dbReference>
<organism evidence="3 4">
    <name type="scientific">Apostasia shenzhenica</name>
    <dbReference type="NCBI Taxonomy" id="1088818"/>
    <lineage>
        <taxon>Eukaryota</taxon>
        <taxon>Viridiplantae</taxon>
        <taxon>Streptophyta</taxon>
        <taxon>Embryophyta</taxon>
        <taxon>Tracheophyta</taxon>
        <taxon>Spermatophyta</taxon>
        <taxon>Magnoliopsida</taxon>
        <taxon>Liliopsida</taxon>
        <taxon>Asparagales</taxon>
        <taxon>Orchidaceae</taxon>
        <taxon>Apostasioideae</taxon>
        <taxon>Apostasia</taxon>
    </lineage>
</organism>
<accession>A0A2I0AYJ7</accession>
<evidence type="ECO:0000313" key="3">
    <source>
        <dbReference type="EMBL" id="PKA60605.1"/>
    </source>
</evidence>
<dbReference type="Gene3D" id="3.30.300.30">
    <property type="match status" value="1"/>
</dbReference>